<dbReference type="Proteomes" id="UP000537260">
    <property type="component" value="Unassembled WGS sequence"/>
</dbReference>
<sequence length="125" mass="13214">MSEQSGGGIRSTRPGLWLAIVIIAELAGIVWVPLSGAPAGGNGVIIGVILLILLWPIRRGHRWAWQVFVTLQCVVLALVPVFIILVLVIPGGELFIDWGTIVTSIVALTAITAPALRPARADPVP</sequence>
<comment type="caution">
    <text evidence="2">The sequence shown here is derived from an EMBL/GenBank/DDBJ whole genome shotgun (WGS) entry which is preliminary data.</text>
</comment>
<protein>
    <submittedName>
        <fullName evidence="2">Uncharacterized protein</fullName>
    </submittedName>
</protein>
<feature type="transmembrane region" description="Helical" evidence="1">
    <location>
        <begin position="69"/>
        <end position="89"/>
    </location>
</feature>
<gene>
    <name evidence="2" type="ORF">HNR05_002713</name>
</gene>
<dbReference type="EMBL" id="JACCFM010000001">
    <property type="protein sequence ID" value="NYJ20922.1"/>
    <property type="molecule type" value="Genomic_DNA"/>
</dbReference>
<dbReference type="RefSeq" id="WP_179579601.1">
    <property type="nucleotide sequence ID" value="NZ_JACCFM010000001.1"/>
</dbReference>
<evidence type="ECO:0000313" key="2">
    <source>
        <dbReference type="EMBL" id="NYJ20922.1"/>
    </source>
</evidence>
<feature type="transmembrane region" description="Helical" evidence="1">
    <location>
        <begin position="95"/>
        <end position="116"/>
    </location>
</feature>
<keyword evidence="1" id="KW-0812">Transmembrane</keyword>
<keyword evidence="1" id="KW-1133">Transmembrane helix</keyword>
<proteinExistence type="predicted"/>
<keyword evidence="1" id="KW-0472">Membrane</keyword>
<dbReference type="AlphaFoldDB" id="A0A7Z0EFW6"/>
<name>A0A7Z0EFW6_9MICO</name>
<reference evidence="2 3" key="1">
    <citation type="submission" date="2020-07" db="EMBL/GenBank/DDBJ databases">
        <title>Sequencing the genomes of 1000 actinobacteria strains.</title>
        <authorList>
            <person name="Klenk H.-P."/>
        </authorList>
    </citation>
    <scope>NUCLEOTIDE SEQUENCE [LARGE SCALE GENOMIC DNA]</scope>
    <source>
        <strain evidence="2 3">LI1</strain>
    </source>
</reference>
<evidence type="ECO:0000256" key="1">
    <source>
        <dbReference type="SAM" id="Phobius"/>
    </source>
</evidence>
<evidence type="ECO:0000313" key="3">
    <source>
        <dbReference type="Proteomes" id="UP000537260"/>
    </source>
</evidence>
<feature type="transmembrane region" description="Helical" evidence="1">
    <location>
        <begin position="15"/>
        <end position="34"/>
    </location>
</feature>
<feature type="transmembrane region" description="Helical" evidence="1">
    <location>
        <begin position="40"/>
        <end position="57"/>
    </location>
</feature>
<accession>A0A7Z0EFW6</accession>
<keyword evidence="3" id="KW-1185">Reference proteome</keyword>
<organism evidence="2 3">
    <name type="scientific">Glaciibacter psychrotolerans</name>
    <dbReference type="NCBI Taxonomy" id="670054"/>
    <lineage>
        <taxon>Bacteria</taxon>
        <taxon>Bacillati</taxon>
        <taxon>Actinomycetota</taxon>
        <taxon>Actinomycetes</taxon>
        <taxon>Micrococcales</taxon>
        <taxon>Microbacteriaceae</taxon>
        <taxon>Glaciibacter</taxon>
    </lineage>
</organism>